<dbReference type="KEGG" id="mbah:HYN46_14425"/>
<dbReference type="GO" id="GO:0008237">
    <property type="term" value="F:metallopeptidase activity"/>
    <property type="evidence" value="ECO:0007669"/>
    <property type="project" value="InterPro"/>
</dbReference>
<evidence type="ECO:0000313" key="2">
    <source>
        <dbReference type="Proteomes" id="UP000253940"/>
    </source>
</evidence>
<dbReference type="PROSITE" id="PS51257">
    <property type="entry name" value="PROKAR_LIPOPROTEIN"/>
    <property type="match status" value="1"/>
</dbReference>
<dbReference type="RefSeq" id="WP_114900035.1">
    <property type="nucleotide sequence ID" value="NZ_CP031222.1"/>
</dbReference>
<dbReference type="InterPro" id="IPR024079">
    <property type="entry name" value="MetalloPept_cat_dom_sf"/>
</dbReference>
<evidence type="ECO:0000313" key="1">
    <source>
        <dbReference type="EMBL" id="AXI03927.1"/>
    </source>
</evidence>
<gene>
    <name evidence="1" type="ORF">HYN46_14425</name>
</gene>
<reference evidence="1 2" key="1">
    <citation type="submission" date="2018-07" db="EMBL/GenBank/DDBJ databases">
        <title>Genome sequencing of Moraxellaceae gen. HYN0046.</title>
        <authorList>
            <person name="Kim M."/>
            <person name="Yi H."/>
        </authorList>
    </citation>
    <scope>NUCLEOTIDE SEQUENCE [LARGE SCALE GENOMIC DNA]</scope>
    <source>
        <strain evidence="1 2">HYN0046</strain>
    </source>
</reference>
<dbReference type="Gene3D" id="3.40.390.10">
    <property type="entry name" value="Collagenase (Catalytic Domain)"/>
    <property type="match status" value="1"/>
</dbReference>
<dbReference type="SUPFAM" id="SSF55486">
    <property type="entry name" value="Metalloproteases ('zincins'), catalytic domain"/>
    <property type="match status" value="1"/>
</dbReference>
<accession>A0A345P9G8</accession>
<dbReference type="AlphaFoldDB" id="A0A345P9G8"/>
<keyword evidence="2" id="KW-1185">Reference proteome</keyword>
<dbReference type="Proteomes" id="UP000253940">
    <property type="component" value="Chromosome"/>
</dbReference>
<protein>
    <recommendedName>
        <fullName evidence="3">LTD domain-containing protein</fullName>
    </recommendedName>
</protein>
<organism evidence="1 2">
    <name type="scientific">Aquirhabdus parva</name>
    <dbReference type="NCBI Taxonomy" id="2283318"/>
    <lineage>
        <taxon>Bacteria</taxon>
        <taxon>Pseudomonadati</taxon>
        <taxon>Pseudomonadota</taxon>
        <taxon>Gammaproteobacteria</taxon>
        <taxon>Moraxellales</taxon>
        <taxon>Moraxellaceae</taxon>
        <taxon>Aquirhabdus</taxon>
    </lineage>
</organism>
<dbReference type="EMBL" id="CP031222">
    <property type="protein sequence ID" value="AXI03927.1"/>
    <property type="molecule type" value="Genomic_DNA"/>
</dbReference>
<evidence type="ECO:0008006" key="3">
    <source>
        <dbReference type="Google" id="ProtNLM"/>
    </source>
</evidence>
<sequence>MQQRITMQLGKVTPLMLAIMLVGCGEGGDSASAPSSMASSAAKQTTGTAVVKAAPAVVPAGLYISEVAGNFRKDKDYDAGTTNNSVAWVELYNNQNVAVRLQDYVLRTGGLKLNDPTSISQSVSFALPKVSIPAHGYVVLAGRKSPELKNTYVNENSKVVYILDSTKTYLPYWDNASGFIELQSVKTATVAAKTLDFVRFGSSTTSPLTAGAWSGANVPAFATPAANYVGSQSVDPLDTHDQSIVRLTSAFNVSKTKADWTLVNFPTSGGPNDVAAGVVDSDHDGIPDTAKVAGGTFAGLDLYTMGARPGRKDMFIQVDYLAANPATGTKESVIVPAEAALTKMVDAFTPHQIAVHFDAGTIYSANVDSAHYNLEGKSHERPFSSCTQVSVPSAGCNTLFSYYTQNVDPRRRAFFRYAMFASSIAADGSSSSSGISELPGNKVLVTLHGFLTDPLNANGQQMRTNFQAATLMHEVGHSLSLRHGGDELYVNYKPNYVSIMNYLYQLSGVPTSGTNSDAVERYYLQLNDYYGIVVPNTSNPGTTYNAYSYPYTALPHGPTTNTFKLDYSDGSSSNMDEGALNEGSYIGRGAGVGAAVFGDWNYDGVRQNAAYQYSITGQTDNFGNPIYAVLHDFNDWGHLALVTGKNYNLVGVAQSYGIGGYQPPLVKTSRVQTEDALPAHVLAHFKQLSSQ</sequence>
<name>A0A345P9G8_9GAMM</name>
<dbReference type="OrthoDB" id="5713052at2"/>
<proteinExistence type="predicted"/>